<dbReference type="Proteomes" id="UP000075886">
    <property type="component" value="Unassembled WGS sequence"/>
</dbReference>
<reference evidence="4" key="1">
    <citation type="submission" date="2014-01" db="EMBL/GenBank/DDBJ databases">
        <title>The Genome Sequence of Anopheles farauti FAR1 (V2).</title>
        <authorList>
            <consortium name="The Broad Institute Genomics Platform"/>
            <person name="Neafsey D.E."/>
            <person name="Besansky N."/>
            <person name="Howell P."/>
            <person name="Walton C."/>
            <person name="Young S.K."/>
            <person name="Zeng Q."/>
            <person name="Gargeya S."/>
            <person name="Fitzgerald M."/>
            <person name="Haas B."/>
            <person name="Abouelleil A."/>
            <person name="Allen A.W."/>
            <person name="Alvarado L."/>
            <person name="Arachchi H.M."/>
            <person name="Berlin A.M."/>
            <person name="Chapman S.B."/>
            <person name="Gainer-Dewar J."/>
            <person name="Goldberg J."/>
            <person name="Griggs A."/>
            <person name="Gujja S."/>
            <person name="Hansen M."/>
            <person name="Howarth C."/>
            <person name="Imamovic A."/>
            <person name="Ireland A."/>
            <person name="Larimer J."/>
            <person name="McCowan C."/>
            <person name="Murphy C."/>
            <person name="Pearson M."/>
            <person name="Poon T.W."/>
            <person name="Priest M."/>
            <person name="Roberts A."/>
            <person name="Saif S."/>
            <person name="Shea T."/>
            <person name="Sisk P."/>
            <person name="Sykes S."/>
            <person name="Wortman J."/>
            <person name="Nusbaum C."/>
            <person name="Birren B."/>
        </authorList>
    </citation>
    <scope>NUCLEOTIDE SEQUENCE [LARGE SCALE GENOMIC DNA]</scope>
    <source>
        <strain evidence="4">FAR1</strain>
    </source>
</reference>
<dbReference type="AlphaFoldDB" id="A0A182QF30"/>
<accession>A0A182QF30</accession>
<evidence type="ECO:0000256" key="1">
    <source>
        <dbReference type="SAM" id="MobiDB-lite"/>
    </source>
</evidence>
<evidence type="ECO:0000313" key="4">
    <source>
        <dbReference type="Proteomes" id="UP000075886"/>
    </source>
</evidence>
<feature type="chain" id="PRO_5008132825" evidence="2">
    <location>
        <begin position="20"/>
        <end position="158"/>
    </location>
</feature>
<keyword evidence="2" id="KW-0732">Signal</keyword>
<proteinExistence type="predicted"/>
<evidence type="ECO:0000313" key="3">
    <source>
        <dbReference type="EnsemblMetazoa" id="AFAF008883-PA"/>
    </source>
</evidence>
<keyword evidence="4" id="KW-1185">Reference proteome</keyword>
<evidence type="ECO:0000256" key="2">
    <source>
        <dbReference type="SAM" id="SignalP"/>
    </source>
</evidence>
<protein>
    <submittedName>
        <fullName evidence="3">Uncharacterized protein</fullName>
    </submittedName>
</protein>
<dbReference type="EnsemblMetazoa" id="AFAF008883-RA">
    <property type="protein sequence ID" value="AFAF008883-PA"/>
    <property type="gene ID" value="AFAF008883"/>
</dbReference>
<feature type="region of interest" description="Disordered" evidence="1">
    <location>
        <begin position="63"/>
        <end position="128"/>
    </location>
</feature>
<feature type="compositionally biased region" description="Pro residues" evidence="1">
    <location>
        <begin position="69"/>
        <end position="79"/>
    </location>
</feature>
<dbReference type="VEuPathDB" id="VectorBase:AFAF008883"/>
<reference evidence="3" key="2">
    <citation type="submission" date="2020-05" db="UniProtKB">
        <authorList>
            <consortium name="EnsemblMetazoa"/>
        </authorList>
    </citation>
    <scope>IDENTIFICATION</scope>
    <source>
        <strain evidence="3">FAR1</strain>
    </source>
</reference>
<dbReference type="EMBL" id="AXCN02001463">
    <property type="status" value="NOT_ANNOTATED_CDS"/>
    <property type="molecule type" value="Genomic_DNA"/>
</dbReference>
<sequence length="158" mass="16070">MVGVRSVVFAVFLLAFASARPQFPFFNPLQTGIGLQNPVAGFNLSPASGLTINFGPQPVQSIPGAGVPVPVPSSQPVPVQPLHENNPAASEGLGSRIDDREPDQAPLDEDPCLNLDSSTAVPGAAGDGASAITEQPCLGIGQGNKINPKQAALLSLVG</sequence>
<organism evidence="3 4">
    <name type="scientific">Anopheles farauti</name>
    <dbReference type="NCBI Taxonomy" id="69004"/>
    <lineage>
        <taxon>Eukaryota</taxon>
        <taxon>Metazoa</taxon>
        <taxon>Ecdysozoa</taxon>
        <taxon>Arthropoda</taxon>
        <taxon>Hexapoda</taxon>
        <taxon>Insecta</taxon>
        <taxon>Pterygota</taxon>
        <taxon>Neoptera</taxon>
        <taxon>Endopterygota</taxon>
        <taxon>Diptera</taxon>
        <taxon>Nematocera</taxon>
        <taxon>Culicoidea</taxon>
        <taxon>Culicidae</taxon>
        <taxon>Anophelinae</taxon>
        <taxon>Anopheles</taxon>
    </lineage>
</organism>
<name>A0A182QF30_9DIPT</name>
<feature type="signal peptide" evidence="2">
    <location>
        <begin position="1"/>
        <end position="19"/>
    </location>
</feature>